<dbReference type="EMBL" id="JAIVGD010000018">
    <property type="protein sequence ID" value="KAH0755853.1"/>
    <property type="molecule type" value="Genomic_DNA"/>
</dbReference>
<sequence length="60" mass="7276">MPTETYFARRRFGEGMWKRSEEVGIEEFSMELGKKYERKEERPSNHDFLQDIRNFISNGD</sequence>
<comment type="caution">
    <text evidence="1">The sequence shown here is derived from an EMBL/GenBank/DDBJ whole genome shotgun (WGS) entry which is preliminary data.</text>
</comment>
<organism evidence="1 2">
    <name type="scientific">Solanum tuberosum</name>
    <name type="common">Potato</name>
    <dbReference type="NCBI Taxonomy" id="4113"/>
    <lineage>
        <taxon>Eukaryota</taxon>
        <taxon>Viridiplantae</taxon>
        <taxon>Streptophyta</taxon>
        <taxon>Embryophyta</taxon>
        <taxon>Tracheophyta</taxon>
        <taxon>Spermatophyta</taxon>
        <taxon>Magnoliopsida</taxon>
        <taxon>eudicotyledons</taxon>
        <taxon>Gunneridae</taxon>
        <taxon>Pentapetalae</taxon>
        <taxon>asterids</taxon>
        <taxon>lamiids</taxon>
        <taxon>Solanales</taxon>
        <taxon>Solanaceae</taxon>
        <taxon>Solanoideae</taxon>
        <taxon>Solaneae</taxon>
        <taxon>Solanum</taxon>
    </lineage>
</organism>
<reference evidence="1 2" key="1">
    <citation type="journal article" date="2021" name="bioRxiv">
        <title>Chromosome-scale and haplotype-resolved genome assembly of a tetraploid potato cultivar.</title>
        <authorList>
            <person name="Sun H."/>
            <person name="Jiao W.-B."/>
            <person name="Krause K."/>
            <person name="Campoy J.A."/>
            <person name="Goel M."/>
            <person name="Folz-Donahue K."/>
            <person name="Kukat C."/>
            <person name="Huettel B."/>
            <person name="Schneeberger K."/>
        </authorList>
    </citation>
    <scope>NUCLEOTIDE SEQUENCE [LARGE SCALE GENOMIC DNA]</scope>
    <source>
        <strain evidence="1">SolTubOtavaFocal</strain>
        <tissue evidence="1">Leaves</tissue>
    </source>
</reference>
<keyword evidence="2" id="KW-1185">Reference proteome</keyword>
<name>A0ABQ7UVK3_SOLTU</name>
<evidence type="ECO:0000313" key="2">
    <source>
        <dbReference type="Proteomes" id="UP000826656"/>
    </source>
</evidence>
<proteinExistence type="predicted"/>
<accession>A0ABQ7UVK3</accession>
<evidence type="ECO:0000313" key="1">
    <source>
        <dbReference type="EMBL" id="KAH0755853.1"/>
    </source>
</evidence>
<protein>
    <submittedName>
        <fullName evidence="1">Uncharacterized protein</fullName>
    </submittedName>
</protein>
<gene>
    <name evidence="1" type="ORF">KY290_026123</name>
</gene>
<dbReference type="Proteomes" id="UP000826656">
    <property type="component" value="Unassembled WGS sequence"/>
</dbReference>